<dbReference type="RefSeq" id="WP_345720260.1">
    <property type="nucleotide sequence ID" value="NZ_BAABRU010000001.1"/>
</dbReference>
<dbReference type="SUPFAM" id="SSF47802">
    <property type="entry name" value="DNA polymerase beta, N-terminal domain-like"/>
    <property type="match status" value="1"/>
</dbReference>
<dbReference type="Gene3D" id="1.10.150.110">
    <property type="entry name" value="DNA polymerase beta, N-terminal domain-like"/>
    <property type="match status" value="1"/>
</dbReference>
<organism evidence="2 3">
    <name type="scientific">Herpetosiphon gulosus</name>
    <dbReference type="NCBI Taxonomy" id="1973496"/>
    <lineage>
        <taxon>Bacteria</taxon>
        <taxon>Bacillati</taxon>
        <taxon>Chloroflexota</taxon>
        <taxon>Chloroflexia</taxon>
        <taxon>Herpetosiphonales</taxon>
        <taxon>Herpetosiphonaceae</taxon>
        <taxon>Herpetosiphon</taxon>
    </lineage>
</organism>
<dbReference type="InterPro" id="IPR027421">
    <property type="entry name" value="DNA_pol_lamdba_lyase_dom_sf"/>
</dbReference>
<feature type="domain" description="Crossover junction endonuclease MUS81-like HHH" evidence="1">
    <location>
        <begin position="1"/>
        <end position="75"/>
    </location>
</feature>
<sequence length="181" mass="20092">MNNRAIAQILFNIATLLKRQNANPYRVRRYREVARAILRLRHSLTERALAGKTLGINKLGASLTRKITVLAAQGQLDFYDDLCALLPPSQQRLLKIAGIGPILAERISQELGEVELATLLREAAYQRLTAIWGVGPQRADLIVSNMFPDDPPPPANAAHSARKSNVIYTQPTLWEYGQKAA</sequence>
<evidence type="ECO:0000259" key="1">
    <source>
        <dbReference type="Pfam" id="PF14716"/>
    </source>
</evidence>
<gene>
    <name evidence="2" type="ORF">Hgul01_00394</name>
</gene>
<reference evidence="2 3" key="1">
    <citation type="submission" date="2024-02" db="EMBL/GenBank/DDBJ databases">
        <title>Herpetosiphon gulosus NBRC 112829.</title>
        <authorList>
            <person name="Ichikawa N."/>
            <person name="Katano-Makiyama Y."/>
            <person name="Hidaka K."/>
        </authorList>
    </citation>
    <scope>NUCLEOTIDE SEQUENCE [LARGE SCALE GENOMIC DNA]</scope>
    <source>
        <strain evidence="2 3">NBRC 112829</strain>
    </source>
</reference>
<name>A0ABP9WU38_9CHLR</name>
<dbReference type="EMBL" id="BAABRU010000001">
    <property type="protein sequence ID" value="GAA5526620.1"/>
    <property type="molecule type" value="Genomic_DNA"/>
</dbReference>
<comment type="caution">
    <text evidence="2">The sequence shown here is derived from an EMBL/GenBank/DDBJ whole genome shotgun (WGS) entry which is preliminary data.</text>
</comment>
<proteinExistence type="predicted"/>
<dbReference type="InterPro" id="IPR010994">
    <property type="entry name" value="RuvA_2-like"/>
</dbReference>
<dbReference type="Proteomes" id="UP001428290">
    <property type="component" value="Unassembled WGS sequence"/>
</dbReference>
<dbReference type="InterPro" id="IPR010996">
    <property type="entry name" value="HHH_MUS81"/>
</dbReference>
<evidence type="ECO:0000313" key="2">
    <source>
        <dbReference type="EMBL" id="GAA5526620.1"/>
    </source>
</evidence>
<evidence type="ECO:0000313" key="3">
    <source>
        <dbReference type="Proteomes" id="UP001428290"/>
    </source>
</evidence>
<dbReference type="Pfam" id="PF14716">
    <property type="entry name" value="HHH_8"/>
    <property type="match status" value="1"/>
</dbReference>
<dbReference type="Pfam" id="PF14520">
    <property type="entry name" value="HHH_5"/>
    <property type="match status" value="1"/>
</dbReference>
<dbReference type="Gene3D" id="1.10.150.20">
    <property type="entry name" value="5' to 3' exonuclease, C-terminal subdomain"/>
    <property type="match status" value="1"/>
</dbReference>
<keyword evidence="3" id="KW-1185">Reference proteome</keyword>
<accession>A0ABP9WU38</accession>
<protein>
    <recommendedName>
        <fullName evidence="1">Crossover junction endonuclease MUS81-like HHH domain-containing protein</fullName>
    </recommendedName>
</protein>
<dbReference type="SUPFAM" id="SSF47781">
    <property type="entry name" value="RuvA domain 2-like"/>
    <property type="match status" value="1"/>
</dbReference>